<protein>
    <submittedName>
        <fullName evidence="1">Uncharacterized protein</fullName>
    </submittedName>
</protein>
<proteinExistence type="predicted"/>
<sequence length="229" mass="27441">MKKEESKKNYEIVKNYIKLNKRIFDYPFEEVICVNDLPMGEMIKFEIFLQNGSETVHRTHHSQTSFYFSDQDEDYEQNQGNESSLLNQRLLELNTGQDYKKKGEIQGFCKSENELFKSANEQNKDKFLGNQKQIKKQILEARTYKNVNSYINQEMKFSRPQYNKKERLQRTLLVAKGMETFDQVYGYRQESKNGKQFLQNDWHMGPFYSYNGNSKQMYEKQKRKEMGLL</sequence>
<dbReference type="EMBL" id="LDAU01000251">
    <property type="protein sequence ID" value="KRW98413.1"/>
    <property type="molecule type" value="Genomic_DNA"/>
</dbReference>
<organism evidence="1 2">
    <name type="scientific">Pseudocohnilembus persalinus</name>
    <name type="common">Ciliate</name>
    <dbReference type="NCBI Taxonomy" id="266149"/>
    <lineage>
        <taxon>Eukaryota</taxon>
        <taxon>Sar</taxon>
        <taxon>Alveolata</taxon>
        <taxon>Ciliophora</taxon>
        <taxon>Intramacronucleata</taxon>
        <taxon>Oligohymenophorea</taxon>
        <taxon>Scuticociliatia</taxon>
        <taxon>Philasterida</taxon>
        <taxon>Pseudocohnilembidae</taxon>
        <taxon>Pseudocohnilembus</taxon>
    </lineage>
</organism>
<dbReference type="OrthoDB" id="284950at2759"/>
<accession>A0A0V0Q856</accession>
<keyword evidence="2" id="KW-1185">Reference proteome</keyword>
<evidence type="ECO:0000313" key="1">
    <source>
        <dbReference type="EMBL" id="KRW98413.1"/>
    </source>
</evidence>
<comment type="caution">
    <text evidence="1">The sequence shown here is derived from an EMBL/GenBank/DDBJ whole genome shotgun (WGS) entry which is preliminary data.</text>
</comment>
<dbReference type="OMA" id="EEVICVN"/>
<dbReference type="AlphaFoldDB" id="A0A0V0Q856"/>
<name>A0A0V0Q856_PSEPJ</name>
<dbReference type="Proteomes" id="UP000054937">
    <property type="component" value="Unassembled WGS sequence"/>
</dbReference>
<reference evidence="1 2" key="1">
    <citation type="journal article" date="2015" name="Sci. Rep.">
        <title>Genome of the facultative scuticociliatosis pathogen Pseudocohnilembus persalinus provides insight into its virulence through horizontal gene transfer.</title>
        <authorList>
            <person name="Xiong J."/>
            <person name="Wang G."/>
            <person name="Cheng J."/>
            <person name="Tian M."/>
            <person name="Pan X."/>
            <person name="Warren A."/>
            <person name="Jiang C."/>
            <person name="Yuan D."/>
            <person name="Miao W."/>
        </authorList>
    </citation>
    <scope>NUCLEOTIDE SEQUENCE [LARGE SCALE GENOMIC DNA]</scope>
    <source>
        <strain evidence="1">36N120E</strain>
    </source>
</reference>
<evidence type="ECO:0000313" key="2">
    <source>
        <dbReference type="Proteomes" id="UP000054937"/>
    </source>
</evidence>
<gene>
    <name evidence="1" type="ORF">PPERSA_12892</name>
</gene>
<dbReference type="InParanoid" id="A0A0V0Q856"/>